<keyword evidence="2" id="KW-1185">Reference proteome</keyword>
<dbReference type="RefSeq" id="WP_227577900.1">
    <property type="nucleotide sequence ID" value="NZ_CP101987.1"/>
</dbReference>
<dbReference type="Proteomes" id="UP001316384">
    <property type="component" value="Chromosome"/>
</dbReference>
<accession>A0ABY5KVH6</accession>
<reference evidence="1 2" key="1">
    <citation type="submission" date="2022-07" db="EMBL/GenBank/DDBJ databases">
        <title>Novel species in genus cellulomonas.</title>
        <authorList>
            <person name="Ye L."/>
        </authorList>
    </citation>
    <scope>NUCLEOTIDE SEQUENCE [LARGE SCALE GENOMIC DNA]</scope>
    <source>
        <strain evidence="2">zg-B89</strain>
    </source>
</reference>
<sequence length="234" mass="24787">MPTLDAESAIAEQFIASLFPAACGAVLAGSSASGTSTPTSDLDLVLICPTGALDGGRSSLAATYEHSGRVVEVFAYSPEAYRTWAGREVDAHRPVILTMLSEGVVLRSGPALHDLQTWARDVLSAGPRIEQHALDVRRYAVSALLDDLADADDPGERALLLADAFTALSELLLLTQRQWLGSGKWLLRRLRTGAPAVADRLIGAFASGERSLFLQVADDLLAPLGGRLQAGIVR</sequence>
<dbReference type="Gene3D" id="3.30.460.10">
    <property type="entry name" value="Beta Polymerase, domain 2"/>
    <property type="match status" value="1"/>
</dbReference>
<organism evidence="1 2">
    <name type="scientific">Cellulomonas xiejunii</name>
    <dbReference type="NCBI Taxonomy" id="2968083"/>
    <lineage>
        <taxon>Bacteria</taxon>
        <taxon>Bacillati</taxon>
        <taxon>Actinomycetota</taxon>
        <taxon>Actinomycetes</taxon>
        <taxon>Micrococcales</taxon>
        <taxon>Cellulomonadaceae</taxon>
        <taxon>Cellulomonas</taxon>
    </lineage>
</organism>
<name>A0ABY5KVH6_9CELL</name>
<protein>
    <submittedName>
        <fullName evidence="1">Nucleotidyltransferase domain-containing protein</fullName>
    </submittedName>
</protein>
<evidence type="ECO:0000313" key="1">
    <source>
        <dbReference type="EMBL" id="UUI72338.1"/>
    </source>
</evidence>
<dbReference type="EMBL" id="CP101987">
    <property type="protein sequence ID" value="UUI72338.1"/>
    <property type="molecule type" value="Genomic_DNA"/>
</dbReference>
<proteinExistence type="predicted"/>
<dbReference type="InterPro" id="IPR043519">
    <property type="entry name" value="NT_sf"/>
</dbReference>
<gene>
    <name evidence="1" type="ORF">NP048_02385</name>
</gene>
<evidence type="ECO:0000313" key="2">
    <source>
        <dbReference type="Proteomes" id="UP001316384"/>
    </source>
</evidence>
<dbReference type="SUPFAM" id="SSF81301">
    <property type="entry name" value="Nucleotidyltransferase"/>
    <property type="match status" value="1"/>
</dbReference>